<reference evidence="2" key="1">
    <citation type="journal article" date="2022" name="Mol. Ecol. Resour.">
        <title>The genomes of chicory, endive, great burdock and yacon provide insights into Asteraceae palaeo-polyploidization history and plant inulin production.</title>
        <authorList>
            <person name="Fan W."/>
            <person name="Wang S."/>
            <person name="Wang H."/>
            <person name="Wang A."/>
            <person name="Jiang F."/>
            <person name="Liu H."/>
            <person name="Zhao H."/>
            <person name="Xu D."/>
            <person name="Zhang Y."/>
        </authorList>
    </citation>
    <scope>NUCLEOTIDE SEQUENCE [LARGE SCALE GENOMIC DNA]</scope>
    <source>
        <strain evidence="2">cv. Yunnan</strain>
    </source>
</reference>
<dbReference type="Proteomes" id="UP001056120">
    <property type="component" value="Linkage Group LG06"/>
</dbReference>
<evidence type="ECO:0000313" key="1">
    <source>
        <dbReference type="EMBL" id="KAI3812035.1"/>
    </source>
</evidence>
<gene>
    <name evidence="1" type="ORF">L1987_16736</name>
</gene>
<keyword evidence="2" id="KW-1185">Reference proteome</keyword>
<evidence type="ECO:0000313" key="2">
    <source>
        <dbReference type="Proteomes" id="UP001056120"/>
    </source>
</evidence>
<accession>A0ACB9IWY9</accession>
<comment type="caution">
    <text evidence="1">The sequence shown here is derived from an EMBL/GenBank/DDBJ whole genome shotgun (WGS) entry which is preliminary data.</text>
</comment>
<organism evidence="1 2">
    <name type="scientific">Smallanthus sonchifolius</name>
    <dbReference type="NCBI Taxonomy" id="185202"/>
    <lineage>
        <taxon>Eukaryota</taxon>
        <taxon>Viridiplantae</taxon>
        <taxon>Streptophyta</taxon>
        <taxon>Embryophyta</taxon>
        <taxon>Tracheophyta</taxon>
        <taxon>Spermatophyta</taxon>
        <taxon>Magnoliopsida</taxon>
        <taxon>eudicotyledons</taxon>
        <taxon>Gunneridae</taxon>
        <taxon>Pentapetalae</taxon>
        <taxon>asterids</taxon>
        <taxon>campanulids</taxon>
        <taxon>Asterales</taxon>
        <taxon>Asteraceae</taxon>
        <taxon>Asteroideae</taxon>
        <taxon>Heliantheae alliance</taxon>
        <taxon>Millerieae</taxon>
        <taxon>Smallanthus</taxon>
    </lineage>
</organism>
<dbReference type="EMBL" id="CM042023">
    <property type="protein sequence ID" value="KAI3812035.1"/>
    <property type="molecule type" value="Genomic_DNA"/>
</dbReference>
<proteinExistence type="predicted"/>
<protein>
    <submittedName>
        <fullName evidence="1">Uncharacterized protein</fullName>
    </submittedName>
</protein>
<sequence length="132" mass="14776">MANNFGDIEDGFPATKLFTQGYSYTYDDVIFLPHFIDFPADYIRIIHSNNTPSEQASLIRSAKSHRIMFVSTEIPRVCPNDSILSASAFDSSPCVFVTENGSQNNGRLLGVVDKSVWDNLVDKEARSSKDEY</sequence>
<name>A0ACB9IWY9_9ASTR</name>
<reference evidence="1 2" key="2">
    <citation type="journal article" date="2022" name="Mol. Ecol. Resour.">
        <title>The genomes of chicory, endive, great burdock and yacon provide insights into Asteraceae paleo-polyploidization history and plant inulin production.</title>
        <authorList>
            <person name="Fan W."/>
            <person name="Wang S."/>
            <person name="Wang H."/>
            <person name="Wang A."/>
            <person name="Jiang F."/>
            <person name="Liu H."/>
            <person name="Zhao H."/>
            <person name="Xu D."/>
            <person name="Zhang Y."/>
        </authorList>
    </citation>
    <scope>NUCLEOTIDE SEQUENCE [LARGE SCALE GENOMIC DNA]</scope>
    <source>
        <strain evidence="2">cv. Yunnan</strain>
        <tissue evidence="1">Leaves</tissue>
    </source>
</reference>